<protein>
    <submittedName>
        <fullName evidence="2">Uncharacterized protein</fullName>
    </submittedName>
</protein>
<keyword evidence="3" id="KW-1185">Reference proteome</keyword>
<evidence type="ECO:0000313" key="3">
    <source>
        <dbReference type="Proteomes" id="UP000194903"/>
    </source>
</evidence>
<organism evidence="2 3">
    <name type="scientific">Butyricicoccus porcorum</name>
    <dbReference type="NCBI Taxonomy" id="1945634"/>
    <lineage>
        <taxon>Bacteria</taxon>
        <taxon>Bacillati</taxon>
        <taxon>Bacillota</taxon>
        <taxon>Clostridia</taxon>
        <taxon>Eubacteriales</taxon>
        <taxon>Butyricicoccaceae</taxon>
        <taxon>Butyricicoccus</taxon>
    </lineage>
</organism>
<evidence type="ECO:0000256" key="1">
    <source>
        <dbReference type="SAM" id="Phobius"/>
    </source>
</evidence>
<keyword evidence="1" id="KW-0472">Membrane</keyword>
<reference evidence="2 3" key="1">
    <citation type="submission" date="2017-05" db="EMBL/GenBank/DDBJ databases">
        <title>Butyricicoccus porcorum sp. nov. a butyrate-producing bacterium from the swine intestinal tract.</title>
        <authorList>
            <person name="Trachsel J."/>
            <person name="Humphrey S."/>
            <person name="Allen H.K."/>
        </authorList>
    </citation>
    <scope>NUCLEOTIDE SEQUENCE [LARGE SCALE GENOMIC DNA]</scope>
    <source>
        <strain evidence="2">BB10</strain>
    </source>
</reference>
<dbReference type="AlphaFoldDB" id="A0A252F1X2"/>
<accession>A0A252F1X2</accession>
<dbReference type="Proteomes" id="UP000194903">
    <property type="component" value="Unassembled WGS sequence"/>
</dbReference>
<feature type="transmembrane region" description="Helical" evidence="1">
    <location>
        <begin position="129"/>
        <end position="157"/>
    </location>
</feature>
<keyword evidence="1" id="KW-0812">Transmembrane</keyword>
<dbReference type="Pfam" id="PF09997">
    <property type="entry name" value="DUF2238"/>
    <property type="match status" value="1"/>
</dbReference>
<feature type="transmembrane region" description="Helical" evidence="1">
    <location>
        <begin position="66"/>
        <end position="85"/>
    </location>
</feature>
<comment type="caution">
    <text evidence="2">The sequence shown here is derived from an EMBL/GenBank/DDBJ whole genome shotgun (WGS) entry which is preliminary data.</text>
</comment>
<proteinExistence type="predicted"/>
<keyword evidence="1" id="KW-1133">Transmembrane helix</keyword>
<sequence>MRQRQQLFLSINRIFLLLYAPLSVALGVYYLFTGNLIHAMLSVCTVLWLVLPHVIHHTLHLKPGQLLLFFYYVFILFGYSGGIVLSFSQKIPLYDELIYLTGGFLLCIFAAVFFCCFMKQRPKKQNMKFSNLFCFCFAMAVSTVWKLLQITAMLLVLKISPGAYDVVCDLTSCLIGAAVYCCLTALYLYRDIHTYPLYAIEDFSALNIESTVKILKK</sequence>
<feature type="transmembrane region" description="Helical" evidence="1">
    <location>
        <begin position="97"/>
        <end position="117"/>
    </location>
</feature>
<dbReference type="RefSeq" id="WP_087021990.1">
    <property type="nucleotide sequence ID" value="NZ_CP178353.1"/>
</dbReference>
<dbReference type="InterPro" id="IPR014509">
    <property type="entry name" value="YjdF-like"/>
</dbReference>
<feature type="transmembrane region" description="Helical" evidence="1">
    <location>
        <begin position="7"/>
        <end position="30"/>
    </location>
</feature>
<feature type="transmembrane region" description="Helical" evidence="1">
    <location>
        <begin position="36"/>
        <end position="54"/>
    </location>
</feature>
<dbReference type="EMBL" id="NHOC01000013">
    <property type="protein sequence ID" value="OUM19600.1"/>
    <property type="molecule type" value="Genomic_DNA"/>
</dbReference>
<feature type="transmembrane region" description="Helical" evidence="1">
    <location>
        <begin position="163"/>
        <end position="189"/>
    </location>
</feature>
<evidence type="ECO:0000313" key="2">
    <source>
        <dbReference type="EMBL" id="OUM19600.1"/>
    </source>
</evidence>
<name>A0A252F1X2_9FIRM</name>
<gene>
    <name evidence="2" type="ORF">CBW42_12235</name>
</gene>